<protein>
    <submittedName>
        <fullName evidence="1">Uncharacterized protein</fullName>
    </submittedName>
</protein>
<proteinExistence type="predicted"/>
<dbReference type="Proteomes" id="UP001163036">
    <property type="component" value="Plasmid pVP-16-VB00198-1"/>
</dbReference>
<reference evidence="1" key="1">
    <citation type="submission" date="2022-05" db="EMBL/GenBank/DDBJ databases">
        <title>Megaplasmid of Vibrio parahaemolyticus.</title>
        <authorList>
            <person name="Strauch E."/>
            <person name="Borowiak M."/>
        </authorList>
    </citation>
    <scope>NUCLEOTIDE SEQUENCE</scope>
    <source>
        <strain evidence="1">16-VB00198</strain>
        <plasmid evidence="1">pVP-16-VB00198-1</plasmid>
    </source>
</reference>
<sequence>MTTIKRKHPKKKAQRLLEHAGVDLSHLPKEYLESITCHISHNEVQSYYEFGFYLDEDIDKLKDFMSLCYPIKVVTSKPELFKLRLKTGDEHVPFTHINGYYEDNIFVCIYAIPIQLVNALEEKLKQEKQNSK</sequence>
<evidence type="ECO:0000313" key="1">
    <source>
        <dbReference type="EMBL" id="UYV29727.1"/>
    </source>
</evidence>
<keyword evidence="1" id="KW-0614">Plasmid</keyword>
<dbReference type="AlphaFoldDB" id="A0AA46UPY8"/>
<accession>A0AA46UPY8</accession>
<organism evidence="1 2">
    <name type="scientific">Vibrio parahaemolyticus</name>
    <dbReference type="NCBI Taxonomy" id="670"/>
    <lineage>
        <taxon>Bacteria</taxon>
        <taxon>Pseudomonadati</taxon>
        <taxon>Pseudomonadota</taxon>
        <taxon>Gammaproteobacteria</taxon>
        <taxon>Vibrionales</taxon>
        <taxon>Vibrionaceae</taxon>
        <taxon>Vibrio</taxon>
    </lineage>
</organism>
<dbReference type="EMBL" id="CP097357">
    <property type="protein sequence ID" value="UYV29727.1"/>
    <property type="molecule type" value="Genomic_DNA"/>
</dbReference>
<gene>
    <name evidence="1" type="ORF">M5598_27495</name>
</gene>
<geneLocation type="plasmid" evidence="1 2">
    <name>pVP-16-VB00198-1</name>
</geneLocation>
<name>A0AA46UPY8_VIBPH</name>
<dbReference type="RefSeq" id="WP_053313347.1">
    <property type="nucleotide sequence ID" value="NZ_CP062152.1"/>
</dbReference>
<evidence type="ECO:0000313" key="2">
    <source>
        <dbReference type="Proteomes" id="UP001163036"/>
    </source>
</evidence>